<dbReference type="OrthoDB" id="10481919at2759"/>
<name>A0A9R0CVV0_SPOFR</name>
<dbReference type="GeneID" id="118263201"/>
<reference evidence="2" key="1">
    <citation type="submission" date="2025-08" db="UniProtKB">
        <authorList>
            <consortium name="RefSeq"/>
        </authorList>
    </citation>
    <scope>IDENTIFICATION</scope>
    <source>
        <tissue evidence="2">Whole larval tissue</tissue>
    </source>
</reference>
<gene>
    <name evidence="2" type="primary">LOC118263201</name>
</gene>
<dbReference type="Proteomes" id="UP000829999">
    <property type="component" value="Chromosome 25"/>
</dbReference>
<dbReference type="RefSeq" id="XP_035430954.1">
    <property type="nucleotide sequence ID" value="XM_035575061.2"/>
</dbReference>
<accession>A0A9R0CVV0</accession>
<evidence type="ECO:0000313" key="1">
    <source>
        <dbReference type="Proteomes" id="UP000829999"/>
    </source>
</evidence>
<dbReference type="AlphaFoldDB" id="A0A9R0CVV0"/>
<keyword evidence="1" id="KW-1185">Reference proteome</keyword>
<evidence type="ECO:0000313" key="2">
    <source>
        <dbReference type="RefSeq" id="XP_035430954.1"/>
    </source>
</evidence>
<sequence length="124" mass="14112">MDFDLSNVLDLDDCDVFMEREEAEKKFAEKMSSVVAVAGTYIKEKNTIVIAAICKDPNNGVREKLDDYPGDPFTEEELKDIKDLMESKEANQAKDSSEKKIFKDLKDWNPSELSAALNKEKKNE</sequence>
<protein>
    <submittedName>
        <fullName evidence="2">Uncharacterized protein LOC118263201</fullName>
    </submittedName>
</protein>
<proteinExistence type="predicted"/>
<organism evidence="1 2">
    <name type="scientific">Spodoptera frugiperda</name>
    <name type="common">Fall armyworm</name>
    <dbReference type="NCBI Taxonomy" id="7108"/>
    <lineage>
        <taxon>Eukaryota</taxon>
        <taxon>Metazoa</taxon>
        <taxon>Ecdysozoa</taxon>
        <taxon>Arthropoda</taxon>
        <taxon>Hexapoda</taxon>
        <taxon>Insecta</taxon>
        <taxon>Pterygota</taxon>
        <taxon>Neoptera</taxon>
        <taxon>Endopterygota</taxon>
        <taxon>Lepidoptera</taxon>
        <taxon>Glossata</taxon>
        <taxon>Ditrysia</taxon>
        <taxon>Noctuoidea</taxon>
        <taxon>Noctuidae</taxon>
        <taxon>Amphipyrinae</taxon>
        <taxon>Spodoptera</taxon>
    </lineage>
</organism>